<dbReference type="AlphaFoldDB" id="A0AAD8NNN9"/>
<evidence type="ECO:0000313" key="1">
    <source>
        <dbReference type="EMBL" id="KAK1415804.1"/>
    </source>
</evidence>
<comment type="caution">
    <text evidence="1">The sequence shown here is derived from an EMBL/GenBank/DDBJ whole genome shotgun (WGS) entry which is preliminary data.</text>
</comment>
<evidence type="ECO:0000313" key="2">
    <source>
        <dbReference type="Proteomes" id="UP001229421"/>
    </source>
</evidence>
<dbReference type="EMBL" id="JAUHHV010000008">
    <property type="protein sequence ID" value="KAK1415804.1"/>
    <property type="molecule type" value="Genomic_DNA"/>
</dbReference>
<protein>
    <submittedName>
        <fullName evidence="1">Uncharacterized protein</fullName>
    </submittedName>
</protein>
<sequence length="81" mass="9333">MNIVKQYEPDTCRFPPLLLIHTNTTQIPFISFPHTLFSLSLHIPPFSLYNPIQFNSYKSDPIHLHNSHLHSPSIHSPLSIC</sequence>
<proteinExistence type="predicted"/>
<reference evidence="1" key="1">
    <citation type="journal article" date="2023" name="bioRxiv">
        <title>Improved chromosome-level genome assembly for marigold (Tagetes erecta).</title>
        <authorList>
            <person name="Jiang F."/>
            <person name="Yuan L."/>
            <person name="Wang S."/>
            <person name="Wang H."/>
            <person name="Xu D."/>
            <person name="Wang A."/>
            <person name="Fan W."/>
        </authorList>
    </citation>
    <scope>NUCLEOTIDE SEQUENCE</scope>
    <source>
        <strain evidence="1">WSJ</strain>
        <tissue evidence="1">Leaf</tissue>
    </source>
</reference>
<dbReference type="Proteomes" id="UP001229421">
    <property type="component" value="Unassembled WGS sequence"/>
</dbReference>
<organism evidence="1 2">
    <name type="scientific">Tagetes erecta</name>
    <name type="common">African marigold</name>
    <dbReference type="NCBI Taxonomy" id="13708"/>
    <lineage>
        <taxon>Eukaryota</taxon>
        <taxon>Viridiplantae</taxon>
        <taxon>Streptophyta</taxon>
        <taxon>Embryophyta</taxon>
        <taxon>Tracheophyta</taxon>
        <taxon>Spermatophyta</taxon>
        <taxon>Magnoliopsida</taxon>
        <taxon>eudicotyledons</taxon>
        <taxon>Gunneridae</taxon>
        <taxon>Pentapetalae</taxon>
        <taxon>asterids</taxon>
        <taxon>campanulids</taxon>
        <taxon>Asterales</taxon>
        <taxon>Asteraceae</taxon>
        <taxon>Asteroideae</taxon>
        <taxon>Heliantheae alliance</taxon>
        <taxon>Tageteae</taxon>
        <taxon>Tagetes</taxon>
    </lineage>
</organism>
<keyword evidence="2" id="KW-1185">Reference proteome</keyword>
<accession>A0AAD8NNN9</accession>
<gene>
    <name evidence="1" type="ORF">QVD17_31591</name>
</gene>
<name>A0AAD8NNN9_TARER</name>